<dbReference type="InterPro" id="IPR042258">
    <property type="entry name" value="DGOK_N"/>
</dbReference>
<dbReference type="KEGG" id="mor:MOC_0054"/>
<dbReference type="EC" id="2.7.1.58" evidence="1"/>
<gene>
    <name evidence="1" type="ORF">MOC_0054</name>
</gene>
<dbReference type="InterPro" id="IPR007729">
    <property type="entry name" value="DGOK"/>
</dbReference>
<name>A0A089PZL1_9HYPH</name>
<dbReference type="STRING" id="693986.MOC_0054"/>
<organism evidence="1 2">
    <name type="scientific">Methylobacterium oryzae CBMB20</name>
    <dbReference type="NCBI Taxonomy" id="693986"/>
    <lineage>
        <taxon>Bacteria</taxon>
        <taxon>Pseudomonadati</taxon>
        <taxon>Pseudomonadota</taxon>
        <taxon>Alphaproteobacteria</taxon>
        <taxon>Hyphomicrobiales</taxon>
        <taxon>Methylobacteriaceae</taxon>
        <taxon>Methylobacterium</taxon>
    </lineage>
</organism>
<dbReference type="RefSeq" id="WP_043754918.1">
    <property type="nucleotide sequence ID" value="NZ_CP003811.1"/>
</dbReference>
<dbReference type="eggNOG" id="COG3734">
    <property type="taxonomic scope" value="Bacteria"/>
</dbReference>
<keyword evidence="1" id="KW-0808">Transferase</keyword>
<dbReference type="GO" id="GO:0008671">
    <property type="term" value="F:2-dehydro-3-deoxygalactonokinase activity"/>
    <property type="evidence" value="ECO:0007669"/>
    <property type="project" value="UniProtKB-EC"/>
</dbReference>
<dbReference type="AlphaFoldDB" id="A0A089PZL1"/>
<dbReference type="Pfam" id="PF05035">
    <property type="entry name" value="DGOK"/>
    <property type="match status" value="1"/>
</dbReference>
<dbReference type="Proteomes" id="UP000029492">
    <property type="component" value="Chromosome"/>
</dbReference>
<dbReference type="HOGENOM" id="CLU_058005_2_0_5"/>
<dbReference type="Gene3D" id="3.30.420.300">
    <property type="entry name" value="2-keto-3-deoxy-galactonokinase, substrate binding domain"/>
    <property type="match status" value="1"/>
</dbReference>
<dbReference type="InterPro" id="IPR042257">
    <property type="entry name" value="DGOK_C"/>
</dbReference>
<accession>A0A089PZL1</accession>
<protein>
    <submittedName>
        <fullName evidence="1">2-dehydro-3-deoxygalactonokinase</fullName>
        <ecNumber evidence="1">2.7.1.58</ecNumber>
    </submittedName>
</protein>
<evidence type="ECO:0000313" key="1">
    <source>
        <dbReference type="EMBL" id="AIQ87809.1"/>
    </source>
</evidence>
<dbReference type="EMBL" id="CP003811">
    <property type="protein sequence ID" value="AIQ87809.1"/>
    <property type="molecule type" value="Genomic_DNA"/>
</dbReference>
<dbReference type="Gene3D" id="3.30.420.310">
    <property type="entry name" value="2-keto-3-deoxy-galactonokinase, C-terminal domain"/>
    <property type="match status" value="1"/>
</dbReference>
<keyword evidence="2" id="KW-1185">Reference proteome</keyword>
<reference evidence="1 2" key="1">
    <citation type="journal article" date="2014" name="PLoS ONE">
        <title>Genome Information of Methylobacterium oryzae, a Plant-Probiotic Methylotroph in the Phyllosphere.</title>
        <authorList>
            <person name="Kwak M.J."/>
            <person name="Jeong H."/>
            <person name="Madhaiyan M."/>
            <person name="Lee Y."/>
            <person name="Sa T.M."/>
            <person name="Oh T.K."/>
            <person name="Kim J.F."/>
        </authorList>
    </citation>
    <scope>NUCLEOTIDE SEQUENCE [LARGE SCALE GENOMIC DNA]</scope>
    <source>
        <strain evidence="1 2">CBMB20</strain>
    </source>
</reference>
<sequence>MDGRAAYIAVDWGTTNRRAFAVSGSGAVLDSLQDGRGILSLAPGDYPAEIADLRARLGPHPVIAVGMVGSNRGWLSAPYIAAPATLAALAKACVEPAPDVRIVPGVALRDGQRPDVMRGEEVQVFGAIEAGSAPPTALFCQPGTHNKWIETVDGAITDFTTVMTGEIFALLRAQGILAGMLDGEVGNGAAFRAGVGRGLASRNLAATLFEVRSGLLLDRLAPDDAASYASGILIGADVGTRDDLQGRPVHLLGGGPLAALYAAAIAQAGGTAVIVPDGSTTSGIHAIWSLRT</sequence>
<proteinExistence type="predicted"/>
<dbReference type="GO" id="GO:0034194">
    <property type="term" value="P:D-galactonate catabolic process"/>
    <property type="evidence" value="ECO:0007669"/>
    <property type="project" value="InterPro"/>
</dbReference>
<evidence type="ECO:0000313" key="2">
    <source>
        <dbReference type="Proteomes" id="UP000029492"/>
    </source>
</evidence>